<dbReference type="PANTHER" id="PTHR24320">
    <property type="entry name" value="RETINOL DEHYDROGENASE"/>
    <property type="match status" value="1"/>
</dbReference>
<evidence type="ECO:0000313" key="3">
    <source>
        <dbReference type="EMBL" id="OBU66027.1"/>
    </source>
</evidence>
<evidence type="ECO:0000313" key="4">
    <source>
        <dbReference type="Proteomes" id="UP000092256"/>
    </source>
</evidence>
<dbReference type="InterPro" id="IPR036291">
    <property type="entry name" value="NAD(P)-bd_dom_sf"/>
</dbReference>
<dbReference type="RefSeq" id="WP_065199703.1">
    <property type="nucleotide sequence ID" value="NZ_LYVH01000002.1"/>
</dbReference>
<reference evidence="3 4" key="1">
    <citation type="submission" date="2016-05" db="EMBL/GenBank/DDBJ databases">
        <title>Draft Genome Sequences of Stenotrophomonas maltophilia Strains Sm32COP, Sm41DVV, Sm46PAILV, SmF3, SmF22, SmSOFb1 and SmCVFa1, Isolated from Different Manures, in France.</title>
        <authorList>
            <person name="Nazaret S."/>
            <person name="Bodilis J."/>
        </authorList>
    </citation>
    <scope>NUCLEOTIDE SEQUENCE [LARGE SCALE GENOMIC DNA]</scope>
    <source>
        <strain evidence="3 4">Sm46PAILV</strain>
    </source>
</reference>
<evidence type="ECO:0000256" key="1">
    <source>
        <dbReference type="ARBA" id="ARBA00006484"/>
    </source>
</evidence>
<dbReference type="EMBL" id="LYVJ01000009">
    <property type="protein sequence ID" value="OBU66027.1"/>
    <property type="molecule type" value="Genomic_DNA"/>
</dbReference>
<dbReference type="Pfam" id="PF00106">
    <property type="entry name" value="adh_short"/>
    <property type="match status" value="1"/>
</dbReference>
<dbReference type="InterPro" id="IPR002347">
    <property type="entry name" value="SDR_fam"/>
</dbReference>
<dbReference type="AlphaFoldDB" id="A0A1A6XR70"/>
<dbReference type="Gene3D" id="3.40.50.720">
    <property type="entry name" value="NAD(P)-binding Rossmann-like Domain"/>
    <property type="match status" value="1"/>
</dbReference>
<evidence type="ECO:0000256" key="2">
    <source>
        <dbReference type="ARBA" id="ARBA00023002"/>
    </source>
</evidence>
<dbReference type="GO" id="GO:0016491">
    <property type="term" value="F:oxidoreductase activity"/>
    <property type="evidence" value="ECO:0007669"/>
    <property type="project" value="UniProtKB-KW"/>
</dbReference>
<protein>
    <submittedName>
        <fullName evidence="3">Oxidoreductase</fullName>
    </submittedName>
</protein>
<dbReference type="PRINTS" id="PR00081">
    <property type="entry name" value="GDHRDH"/>
</dbReference>
<gene>
    <name evidence="3" type="ORF">A9K58_12865</name>
</gene>
<comment type="similarity">
    <text evidence="1">Belongs to the short-chain dehydrogenases/reductases (SDR) family.</text>
</comment>
<dbReference type="Proteomes" id="UP000092256">
    <property type="component" value="Unassembled WGS sequence"/>
</dbReference>
<organism evidence="3 4">
    <name type="scientific">Stenotrophomonas maltophilia</name>
    <name type="common">Pseudomonas maltophilia</name>
    <name type="synonym">Xanthomonas maltophilia</name>
    <dbReference type="NCBI Taxonomy" id="40324"/>
    <lineage>
        <taxon>Bacteria</taxon>
        <taxon>Pseudomonadati</taxon>
        <taxon>Pseudomonadota</taxon>
        <taxon>Gammaproteobacteria</taxon>
        <taxon>Lysobacterales</taxon>
        <taxon>Lysobacteraceae</taxon>
        <taxon>Stenotrophomonas</taxon>
        <taxon>Stenotrophomonas maltophilia group</taxon>
    </lineage>
</organism>
<name>A0A1A6XR70_STEMA</name>
<accession>A0A1A6XR70</accession>
<dbReference type="PANTHER" id="PTHR24320:SF148">
    <property type="entry name" value="NAD(P)-BINDING ROSSMANN-FOLD SUPERFAMILY PROTEIN"/>
    <property type="match status" value="1"/>
</dbReference>
<keyword evidence="2" id="KW-0560">Oxidoreductase</keyword>
<comment type="caution">
    <text evidence="3">The sequence shown here is derived from an EMBL/GenBank/DDBJ whole genome shotgun (WGS) entry which is preliminary data.</text>
</comment>
<sequence>MITPQEPLNSGYDAHSTSMDVARGINLTGKLAIVTGGYAGLGLETARTLASAGARVIVPARDISRAKQAIANVGACIEVQPMDLTDPDSIRHFSRKLVQSGLALHILINNAGIMASPDLVRDNRGNELQLSTNHLGHFQLTLELWQALRRAEGARVVSVSSMGHRLADIDYDDINFKHREYDGWLAYGQSKTANILFATELDRRGIHFGIRSFSLHPGGIVTGLAKHIPTEQLIASGNMTSDGTPVIDPSRDMKSIPQGAATHVWCAAHPALCGRGGVFCVNSDIAEVEPTSNDTTNAAPSRKNYGVAPYAIDSSSAQRLWALSEALTETQAPDGI</sequence>
<dbReference type="SUPFAM" id="SSF51735">
    <property type="entry name" value="NAD(P)-binding Rossmann-fold domains"/>
    <property type="match status" value="1"/>
</dbReference>
<proteinExistence type="inferred from homology"/>
<dbReference type="OrthoDB" id="109589at2"/>